<dbReference type="EMBL" id="JADWVN010000028">
    <property type="protein sequence ID" value="MBL7528062.1"/>
    <property type="molecule type" value="Genomic_DNA"/>
</dbReference>
<dbReference type="Proteomes" id="UP000809910">
    <property type="component" value="Unassembled WGS sequence"/>
</dbReference>
<feature type="region of interest" description="Disordered" evidence="1">
    <location>
        <begin position="1"/>
        <end position="20"/>
    </location>
</feature>
<evidence type="ECO:0000313" key="2">
    <source>
        <dbReference type="EMBL" id="MBL7528062.1"/>
    </source>
</evidence>
<keyword evidence="3" id="KW-1185">Reference proteome</keyword>
<organism evidence="2 3">
    <name type="scientific">Legionella bononiensis</name>
    <dbReference type="NCBI Taxonomy" id="2793102"/>
    <lineage>
        <taxon>Bacteria</taxon>
        <taxon>Pseudomonadati</taxon>
        <taxon>Pseudomonadota</taxon>
        <taxon>Gammaproteobacteria</taxon>
        <taxon>Legionellales</taxon>
        <taxon>Legionellaceae</taxon>
        <taxon>Legionella</taxon>
    </lineage>
</organism>
<feature type="compositionally biased region" description="Basic and acidic residues" evidence="1">
    <location>
        <begin position="1"/>
        <end position="17"/>
    </location>
</feature>
<proteinExistence type="predicted"/>
<reference evidence="2 3" key="1">
    <citation type="submission" date="2020-12" db="EMBL/GenBank/DDBJ databases">
        <title>WGS of Legionella: environmental sample.</title>
        <authorList>
            <person name="Cristino S."/>
            <person name="Girolamini L."/>
            <person name="Salaris S."/>
            <person name="Pascale M.R."/>
            <person name="Mazzotta M."/>
            <person name="Orsini M."/>
            <person name="Grottola A."/>
        </authorList>
    </citation>
    <scope>NUCLEOTIDE SEQUENCE [LARGE SCALE GENOMIC DNA]</scope>
    <source>
        <strain evidence="2 3">30cs62</strain>
    </source>
</reference>
<comment type="caution">
    <text evidence="2">The sequence shown here is derived from an EMBL/GenBank/DDBJ whole genome shotgun (WGS) entry which is preliminary data.</text>
</comment>
<accession>A0ABS1WFC5</accession>
<evidence type="ECO:0000256" key="1">
    <source>
        <dbReference type="SAM" id="MobiDB-lite"/>
    </source>
</evidence>
<protein>
    <submittedName>
        <fullName evidence="2">Uncharacterized protein</fullName>
    </submittedName>
</protein>
<evidence type="ECO:0000313" key="3">
    <source>
        <dbReference type="Proteomes" id="UP000809910"/>
    </source>
</evidence>
<gene>
    <name evidence="2" type="ORF">I5282_15985</name>
</gene>
<dbReference type="RefSeq" id="WP_203114030.1">
    <property type="nucleotide sequence ID" value="NZ_JADWVM010000013.1"/>
</dbReference>
<name>A0ABS1WFC5_9GAMM</name>
<sequence length="55" mass="6120">MTKLSKERHPERSERYLKSGTVLASGDPSLRSGLRNSTVIPNAMRDLLNVALCLH</sequence>